<dbReference type="OrthoDB" id="7595353at2"/>
<organism evidence="2 3">
    <name type="scientific">Helicobacter jaachi</name>
    <dbReference type="NCBI Taxonomy" id="1677920"/>
    <lineage>
        <taxon>Bacteria</taxon>
        <taxon>Pseudomonadati</taxon>
        <taxon>Campylobacterota</taxon>
        <taxon>Epsilonproteobacteria</taxon>
        <taxon>Campylobacterales</taxon>
        <taxon>Helicobacteraceae</taxon>
        <taxon>Helicobacter</taxon>
    </lineage>
</organism>
<comment type="caution">
    <text evidence="2">The sequence shown here is derived from an EMBL/GenBank/DDBJ whole genome shotgun (WGS) entry which is preliminary data.</text>
</comment>
<dbReference type="AlphaFoldDB" id="A0A4U8TBC3"/>
<evidence type="ECO:0008006" key="4">
    <source>
        <dbReference type="Google" id="ProtNLM"/>
    </source>
</evidence>
<feature type="transmembrane region" description="Helical" evidence="1">
    <location>
        <begin position="27"/>
        <end position="47"/>
    </location>
</feature>
<evidence type="ECO:0000313" key="3">
    <source>
        <dbReference type="Proteomes" id="UP000029733"/>
    </source>
</evidence>
<dbReference type="Proteomes" id="UP000029733">
    <property type="component" value="Unassembled WGS sequence"/>
</dbReference>
<gene>
    <name evidence="2" type="ORF">LS71_000185</name>
</gene>
<evidence type="ECO:0000313" key="2">
    <source>
        <dbReference type="EMBL" id="TLD97220.1"/>
    </source>
</evidence>
<feature type="transmembrane region" description="Helical" evidence="1">
    <location>
        <begin position="87"/>
        <end position="104"/>
    </location>
</feature>
<accession>A0A4U8TBC3</accession>
<reference evidence="2 3" key="1">
    <citation type="journal article" date="2014" name="Genome Announc.">
        <title>Draft genome sequences of eight enterohepatic helicobacter species isolated from both laboratory and wild rodents.</title>
        <authorList>
            <person name="Sheh A."/>
            <person name="Shen Z."/>
            <person name="Fox J.G."/>
        </authorList>
    </citation>
    <scope>NUCLEOTIDE SEQUENCE [LARGE SCALE GENOMIC DNA]</scope>
    <source>
        <strain evidence="2 3">MIT 09-6949</strain>
    </source>
</reference>
<dbReference type="STRING" id="1677920.LS71_01535"/>
<name>A0A4U8TBC3_9HELI</name>
<keyword evidence="1" id="KW-1133">Transmembrane helix</keyword>
<proteinExistence type="predicted"/>
<protein>
    <recommendedName>
        <fullName evidence="4">DUF4870 domain-containing protein</fullName>
    </recommendedName>
</protein>
<sequence length="113" mass="12665">MADMDLQNKLEENAKKLDAAFEQNASIIAYIFAFFATFVPLIGTYIVRKDFAKQHINKASGVALLQALFVLLGTLIPFFGWFVILPLTYIIFIVLNIIAVIKAYQPAALPEKK</sequence>
<keyword evidence="3" id="KW-1185">Reference proteome</keyword>
<keyword evidence="1" id="KW-0812">Transmembrane</keyword>
<keyword evidence="1" id="KW-0472">Membrane</keyword>
<dbReference type="RefSeq" id="WP_034352667.1">
    <property type="nucleotide sequence ID" value="NZ_JRPR02000001.1"/>
</dbReference>
<evidence type="ECO:0000256" key="1">
    <source>
        <dbReference type="SAM" id="Phobius"/>
    </source>
</evidence>
<dbReference type="EMBL" id="JRPR02000001">
    <property type="protein sequence ID" value="TLD97220.1"/>
    <property type="molecule type" value="Genomic_DNA"/>
</dbReference>
<feature type="transmembrane region" description="Helical" evidence="1">
    <location>
        <begin position="59"/>
        <end position="81"/>
    </location>
</feature>